<comment type="caution">
    <text evidence="2">The sequence shown here is derived from an EMBL/GenBank/DDBJ whole genome shotgun (WGS) entry which is preliminary data.</text>
</comment>
<feature type="region of interest" description="Disordered" evidence="1">
    <location>
        <begin position="241"/>
        <end position="309"/>
    </location>
</feature>
<evidence type="ECO:0000256" key="1">
    <source>
        <dbReference type="SAM" id="MobiDB-lite"/>
    </source>
</evidence>
<feature type="compositionally biased region" description="Pro residues" evidence="1">
    <location>
        <begin position="565"/>
        <end position="581"/>
    </location>
</feature>
<feature type="region of interest" description="Disordered" evidence="1">
    <location>
        <begin position="560"/>
        <end position="601"/>
    </location>
</feature>
<feature type="compositionally biased region" description="Low complexity" evidence="1">
    <location>
        <begin position="285"/>
        <end position="297"/>
    </location>
</feature>
<reference evidence="2" key="1">
    <citation type="journal article" date="2021" name="Nat. Commun.">
        <title>Genetic determinants of endophytism in the Arabidopsis root mycobiome.</title>
        <authorList>
            <person name="Mesny F."/>
            <person name="Miyauchi S."/>
            <person name="Thiergart T."/>
            <person name="Pickel B."/>
            <person name="Atanasova L."/>
            <person name="Karlsson M."/>
            <person name="Huettel B."/>
            <person name="Barry K.W."/>
            <person name="Haridas S."/>
            <person name="Chen C."/>
            <person name="Bauer D."/>
            <person name="Andreopoulos W."/>
            <person name="Pangilinan J."/>
            <person name="LaButti K."/>
            <person name="Riley R."/>
            <person name="Lipzen A."/>
            <person name="Clum A."/>
            <person name="Drula E."/>
            <person name="Henrissat B."/>
            <person name="Kohler A."/>
            <person name="Grigoriev I.V."/>
            <person name="Martin F.M."/>
            <person name="Hacquard S."/>
        </authorList>
    </citation>
    <scope>NUCLEOTIDE SEQUENCE</scope>
    <source>
        <strain evidence="2">MPI-SDFR-AT-0117</strain>
    </source>
</reference>
<organism evidence="2 3">
    <name type="scientific">Plectosphaerella plurivora</name>
    <dbReference type="NCBI Taxonomy" id="936078"/>
    <lineage>
        <taxon>Eukaryota</taxon>
        <taxon>Fungi</taxon>
        <taxon>Dikarya</taxon>
        <taxon>Ascomycota</taxon>
        <taxon>Pezizomycotina</taxon>
        <taxon>Sordariomycetes</taxon>
        <taxon>Hypocreomycetidae</taxon>
        <taxon>Glomerellales</taxon>
        <taxon>Plectosphaerellaceae</taxon>
        <taxon>Plectosphaerella</taxon>
    </lineage>
</organism>
<name>A0A9P9AH74_9PEZI</name>
<proteinExistence type="predicted"/>
<evidence type="ECO:0000313" key="3">
    <source>
        <dbReference type="Proteomes" id="UP000770015"/>
    </source>
</evidence>
<dbReference type="Proteomes" id="UP000770015">
    <property type="component" value="Unassembled WGS sequence"/>
</dbReference>
<keyword evidence="3" id="KW-1185">Reference proteome</keyword>
<dbReference type="AlphaFoldDB" id="A0A9P9AH74"/>
<evidence type="ECO:0000313" key="2">
    <source>
        <dbReference type="EMBL" id="KAH6695193.1"/>
    </source>
</evidence>
<feature type="compositionally biased region" description="Pro residues" evidence="1">
    <location>
        <begin position="255"/>
        <end position="266"/>
    </location>
</feature>
<feature type="region of interest" description="Disordered" evidence="1">
    <location>
        <begin position="640"/>
        <end position="668"/>
    </location>
</feature>
<dbReference type="EMBL" id="JAGSXJ010000002">
    <property type="protein sequence ID" value="KAH6695193.1"/>
    <property type="molecule type" value="Genomic_DNA"/>
</dbReference>
<dbReference type="OrthoDB" id="10487409at2759"/>
<gene>
    <name evidence="2" type="ORF">F5X68DRAFT_198063</name>
</gene>
<protein>
    <submittedName>
        <fullName evidence="2">Uncharacterized protein</fullName>
    </submittedName>
</protein>
<accession>A0A9P9AH74</accession>
<feature type="compositionally biased region" description="Acidic residues" evidence="1">
    <location>
        <begin position="589"/>
        <end position="599"/>
    </location>
</feature>
<sequence length="668" mass="74459">MDQLGFLAPPAPAPAAAAEQVPNLAGHIFSCILSCAASSDRINNNSCFMLPGVSANFRALEQIGGLLEENNLVPIIKQEGKESAEALASNLRRLCRGLAVLLLKAGTPPSDEADLSELTDYQMMQRLSPRHLASVVRGDRHKWLKPRVELYVEELMALTIDSLLQTHVFRLAQLQMSRANNASGSFEEELAVRAFAQRFLALRQKDWDKRQADHEKRYRLRKVSDRSETCSIVSSRCPSEAISRTSTVVERKGSTPPPPPGPPEPPVLKFEPPQPHVSTVPLGVPQTAKPTQQPQPASQHSETKTQKPGFFKRQLVNLRHRAWSTFSRDAAALRTLNYRGKPPKIEAWIMSEKSTCIFRRQESNEELLREIRRHVKSGTDSFWDAALSLTSHQQNVMEDTRIKAIMADRLNRRCIFVSNSNEDCQLNSDAQEHLNVYFLVGDEEADHILITEPYGREFQVPLGRRFWTCVATAYKLSGPMALFTKQAIIGGAYKLIAEDGSEFRSGSPWKLIRPGGKYRMVLDAFPTGIPPSLLVYPQAARAPPPPSSFQAWMARRPVQYRNGRPIPPSGPPHPPRPPPFRRPVRSNDDSDSDSDDDDDGKVTWEIVQELGFEDRKPVCTAKLSELLAAWTNAPDTEFDADISESVLGPMPDDDSDSTMSTTSGTTID</sequence>
<feature type="compositionally biased region" description="Low complexity" evidence="1">
    <location>
        <begin position="657"/>
        <end position="668"/>
    </location>
</feature>